<dbReference type="GO" id="GO:0005524">
    <property type="term" value="F:ATP binding"/>
    <property type="evidence" value="ECO:0007669"/>
    <property type="project" value="UniProtKB-KW"/>
</dbReference>
<evidence type="ECO:0000256" key="4">
    <source>
        <dbReference type="SAM" id="MobiDB-lite"/>
    </source>
</evidence>
<dbReference type="InterPro" id="IPR017871">
    <property type="entry name" value="ABC_transporter-like_CS"/>
</dbReference>
<evidence type="ECO:0000256" key="1">
    <source>
        <dbReference type="ARBA" id="ARBA00022448"/>
    </source>
</evidence>
<dbReference type="SMART" id="SM00382">
    <property type="entry name" value="AAA"/>
    <property type="match status" value="1"/>
</dbReference>
<feature type="compositionally biased region" description="Low complexity" evidence="4">
    <location>
        <begin position="234"/>
        <end position="264"/>
    </location>
</feature>
<keyword evidence="7" id="KW-1185">Reference proteome</keyword>
<dbReference type="InterPro" id="IPR027417">
    <property type="entry name" value="P-loop_NTPase"/>
</dbReference>
<dbReference type="InterPro" id="IPR003439">
    <property type="entry name" value="ABC_transporter-like_ATP-bd"/>
</dbReference>
<dbReference type="CDD" id="cd03255">
    <property type="entry name" value="ABC_MJ0796_LolCDE_FtsE"/>
    <property type="match status" value="1"/>
</dbReference>
<proteinExistence type="predicted"/>
<dbReference type="Gene3D" id="3.40.50.300">
    <property type="entry name" value="P-loop containing nucleotide triphosphate hydrolases"/>
    <property type="match status" value="1"/>
</dbReference>
<dbReference type="PANTHER" id="PTHR24220">
    <property type="entry name" value="IMPORT ATP-BINDING PROTEIN"/>
    <property type="match status" value="1"/>
</dbReference>
<feature type="region of interest" description="Disordered" evidence="4">
    <location>
        <begin position="223"/>
        <end position="264"/>
    </location>
</feature>
<gene>
    <name evidence="6" type="ORF">POL72_32530</name>
</gene>
<dbReference type="PROSITE" id="PS00211">
    <property type="entry name" value="ABC_TRANSPORTER_1"/>
    <property type="match status" value="1"/>
</dbReference>
<protein>
    <submittedName>
        <fullName evidence="6">ABC transporter ATP-binding protein</fullName>
    </submittedName>
</protein>
<dbReference type="InterPro" id="IPR003593">
    <property type="entry name" value="AAA+_ATPase"/>
</dbReference>
<organism evidence="6 7">
    <name type="scientific">Sorangium atrum</name>
    <dbReference type="NCBI Taxonomy" id="2995308"/>
    <lineage>
        <taxon>Bacteria</taxon>
        <taxon>Pseudomonadati</taxon>
        <taxon>Myxococcota</taxon>
        <taxon>Polyangia</taxon>
        <taxon>Polyangiales</taxon>
        <taxon>Polyangiaceae</taxon>
        <taxon>Sorangium</taxon>
    </lineage>
</organism>
<dbReference type="PANTHER" id="PTHR24220:SF86">
    <property type="entry name" value="ABC TRANSPORTER ABCH.1"/>
    <property type="match status" value="1"/>
</dbReference>
<comment type="caution">
    <text evidence="6">The sequence shown here is derived from an EMBL/GenBank/DDBJ whole genome shotgun (WGS) entry which is preliminary data.</text>
</comment>
<dbReference type="InterPro" id="IPR015854">
    <property type="entry name" value="ABC_transpr_LolD-like"/>
</dbReference>
<accession>A0ABT5C7U5</accession>
<name>A0ABT5C7U5_9BACT</name>
<evidence type="ECO:0000313" key="6">
    <source>
        <dbReference type="EMBL" id="MDC0682501.1"/>
    </source>
</evidence>
<dbReference type="PROSITE" id="PS50893">
    <property type="entry name" value="ABC_TRANSPORTER_2"/>
    <property type="match status" value="1"/>
</dbReference>
<feature type="domain" description="ABC transporter" evidence="5">
    <location>
        <begin position="5"/>
        <end position="243"/>
    </location>
</feature>
<dbReference type="EMBL" id="JAQNDK010000004">
    <property type="protein sequence ID" value="MDC0682501.1"/>
    <property type="molecule type" value="Genomic_DNA"/>
</dbReference>
<dbReference type="RefSeq" id="WP_272100472.1">
    <property type="nucleotide sequence ID" value="NZ_JAQNDK010000004.1"/>
</dbReference>
<evidence type="ECO:0000313" key="7">
    <source>
        <dbReference type="Proteomes" id="UP001217485"/>
    </source>
</evidence>
<evidence type="ECO:0000256" key="2">
    <source>
        <dbReference type="ARBA" id="ARBA00022741"/>
    </source>
</evidence>
<sequence>MSALVKLDAITKVYWMGEVEVQALRGVSLELSRGEMVAIMGASGSGKSTTLNVIGTLDRPTGGRYLLDDEPVEELDEVELAQLRNRKIGFVFQSFNLLPRDTALANVELPMVYAGVRPTDRRARAARALARVGLDDRAHHLPNQLSGGQQQRVAIARAIVNEPPLLLADEPTGALDSATTRQVMELFCALHAQGMTVVVVTHDRSIADYATRVVTFRDGAIVEDTGPRGRRVDVSSPVPGPTSSVPGPTSSVPGPASSPPGGLS</sequence>
<dbReference type="Proteomes" id="UP001217485">
    <property type="component" value="Unassembled WGS sequence"/>
</dbReference>
<evidence type="ECO:0000259" key="5">
    <source>
        <dbReference type="PROSITE" id="PS50893"/>
    </source>
</evidence>
<keyword evidence="1" id="KW-0813">Transport</keyword>
<dbReference type="InterPro" id="IPR017911">
    <property type="entry name" value="MacB-like_ATP-bd"/>
</dbReference>
<keyword evidence="2" id="KW-0547">Nucleotide-binding</keyword>
<keyword evidence="3 6" id="KW-0067">ATP-binding</keyword>
<evidence type="ECO:0000256" key="3">
    <source>
        <dbReference type="ARBA" id="ARBA00022840"/>
    </source>
</evidence>
<dbReference type="SUPFAM" id="SSF52540">
    <property type="entry name" value="P-loop containing nucleoside triphosphate hydrolases"/>
    <property type="match status" value="1"/>
</dbReference>
<reference evidence="6 7" key="1">
    <citation type="submission" date="2023-01" db="EMBL/GenBank/DDBJ databases">
        <title>Minimal conservation of predation-associated metabolite biosynthetic gene clusters underscores biosynthetic potential of Myxococcota including descriptions for ten novel species: Archangium lansinium sp. nov., Myxococcus landrumus sp. nov., Nannocystis bai.</title>
        <authorList>
            <person name="Ahearne A."/>
            <person name="Stevens C."/>
            <person name="Dowd S."/>
        </authorList>
    </citation>
    <scope>NUCLEOTIDE SEQUENCE [LARGE SCALE GENOMIC DNA]</scope>
    <source>
        <strain evidence="6 7">WIWO2</strain>
    </source>
</reference>
<dbReference type="Pfam" id="PF00005">
    <property type="entry name" value="ABC_tran"/>
    <property type="match status" value="1"/>
</dbReference>